<dbReference type="AlphaFoldDB" id="D1Z047"/>
<evidence type="ECO:0000313" key="2">
    <source>
        <dbReference type="Proteomes" id="UP000001882"/>
    </source>
</evidence>
<dbReference type="Pfam" id="PF11387">
    <property type="entry name" value="DUF2795"/>
    <property type="match status" value="1"/>
</dbReference>
<dbReference type="InParanoid" id="D1Z047"/>
<evidence type="ECO:0008006" key="3">
    <source>
        <dbReference type="Google" id="ProtNLM"/>
    </source>
</evidence>
<dbReference type="InterPro" id="IPR021527">
    <property type="entry name" value="DUF2795"/>
</dbReference>
<proteinExistence type="predicted"/>
<reference evidence="1 2" key="1">
    <citation type="journal article" date="2007" name="Appl. Environ. Microbiol.">
        <title>Isolation of key methanogens for global methane emission from rice paddy fields: a novel isolate affiliated with the clone cluster rice cluster I.</title>
        <authorList>
            <person name="Sakai S."/>
            <person name="Imachi H."/>
            <person name="Sekiguchi Y."/>
            <person name="Ohashi A."/>
            <person name="Harada H."/>
            <person name="Kamagata Y."/>
        </authorList>
    </citation>
    <scope>NUCLEOTIDE SEQUENCE [LARGE SCALE GENOMIC DNA]</scope>
    <source>
        <strain evidence="2">DSM 17711 / JCM 13418 / NBRC 101707 / SANAE</strain>
    </source>
</reference>
<reference evidence="1 2" key="2">
    <citation type="journal article" date="2008" name="Int. J. Syst. Evol. Microbiol.">
        <title>Methanocella paludicola gen. nov., sp. nov., a methane-producing archaeon, the first isolate of the lineage 'Rice Cluster I', and proposal of the new archaeal order Methanocellales ord. nov.</title>
        <authorList>
            <person name="Sakai S."/>
            <person name="Imachi H."/>
            <person name="Hanada S."/>
            <person name="Ohashi A."/>
            <person name="Harada H."/>
            <person name="Kamagata Y."/>
        </authorList>
    </citation>
    <scope>NUCLEOTIDE SEQUENCE [LARGE SCALE GENOMIC DNA]</scope>
    <source>
        <strain evidence="2">DSM 17711 / JCM 13418 / NBRC 101707 / SANAE</strain>
    </source>
</reference>
<dbReference type="OrthoDB" id="146278at2157"/>
<dbReference type="RefSeq" id="WP_012900743.1">
    <property type="nucleotide sequence ID" value="NC_013665.1"/>
</dbReference>
<accession>D1Z047</accession>
<dbReference type="Proteomes" id="UP000001882">
    <property type="component" value="Chromosome"/>
</dbReference>
<dbReference type="EMBL" id="AP011532">
    <property type="protein sequence ID" value="BAI62069.1"/>
    <property type="molecule type" value="Genomic_DNA"/>
</dbReference>
<keyword evidence="2" id="KW-1185">Reference proteome</keyword>
<protein>
    <recommendedName>
        <fullName evidence="3">DUF2795 domain-containing protein</fullName>
    </recommendedName>
</protein>
<sequence>MASIIAKVSKSLKGIHFPADKGKCVEYAKKNSAPDDVLDTLKHIPDEEYDSMAGVWHAVGQMKH</sequence>
<dbReference type="GeneID" id="8681855"/>
<gene>
    <name evidence="1" type="ordered locus">MCP_1997</name>
</gene>
<dbReference type="KEGG" id="mpd:MCP_1997"/>
<name>D1Z047_METPS</name>
<dbReference type="eggNOG" id="arCOG03593">
    <property type="taxonomic scope" value="Archaea"/>
</dbReference>
<evidence type="ECO:0000313" key="1">
    <source>
        <dbReference type="EMBL" id="BAI62069.1"/>
    </source>
</evidence>
<organism evidence="1 2">
    <name type="scientific">Methanocella paludicola (strain DSM 17711 / JCM 13418 / NBRC 101707 / SANAE)</name>
    <dbReference type="NCBI Taxonomy" id="304371"/>
    <lineage>
        <taxon>Archaea</taxon>
        <taxon>Methanobacteriati</taxon>
        <taxon>Methanobacteriota</taxon>
        <taxon>Stenosarchaea group</taxon>
        <taxon>Methanomicrobia</taxon>
        <taxon>Methanocellales</taxon>
        <taxon>Methanocellaceae</taxon>
        <taxon>Methanocella</taxon>
    </lineage>
</organism>
<reference evidence="2" key="3">
    <citation type="journal article" date="2011" name="PLoS ONE">
        <title>Genome sequence of a mesophilic hydrogenotrophic methanogen Methanocella paludicola, the first cultivated representative of the order Methanocellales.</title>
        <authorList>
            <person name="Sakai S."/>
            <person name="Takaki Y."/>
            <person name="Shimamura S."/>
            <person name="Sekine M."/>
            <person name="Tajima T."/>
            <person name="Kosugi H."/>
            <person name="Ichikawa N."/>
            <person name="Tasumi E."/>
            <person name="Hiraki A.T."/>
            <person name="Shimizu A."/>
            <person name="Kato Y."/>
            <person name="Nishiko R."/>
            <person name="Mori K."/>
            <person name="Fujita N."/>
            <person name="Imachi H."/>
            <person name="Takai K."/>
        </authorList>
    </citation>
    <scope>NUCLEOTIDE SEQUENCE [LARGE SCALE GENOMIC DNA]</scope>
    <source>
        <strain evidence="2">DSM 17711 / JCM 13418 / NBRC 101707 / SANAE</strain>
    </source>
</reference>
<dbReference type="STRING" id="304371.MCP_1997"/>